<dbReference type="SUPFAM" id="SSF53335">
    <property type="entry name" value="S-adenosyl-L-methionine-dependent methyltransferases"/>
    <property type="match status" value="1"/>
</dbReference>
<dbReference type="GO" id="GO:0008757">
    <property type="term" value="F:S-adenosylmethionine-dependent methyltransferase activity"/>
    <property type="evidence" value="ECO:0007669"/>
    <property type="project" value="UniProtKB-ARBA"/>
</dbReference>
<dbReference type="STRING" id="670386.D3AYG6"/>
<keyword evidence="2 4" id="KW-0489">Methyltransferase</keyword>
<proteinExistence type="inferred from homology"/>
<dbReference type="PANTHER" id="PTHR22809:SF11">
    <property type="entry name" value="TRNA N(3)-METHYLCYTIDINE METHYLTRANSFERASE METTL2"/>
    <property type="match status" value="1"/>
</dbReference>
<evidence type="ECO:0000256" key="1">
    <source>
        <dbReference type="ARBA" id="ARBA00009725"/>
    </source>
</evidence>
<protein>
    <recommendedName>
        <fullName evidence="4">tRNA N(3)-methylcytidine methyltransferase</fullName>
        <ecNumber evidence="4">2.1.1.-</ecNumber>
    </recommendedName>
</protein>
<organism evidence="6 7">
    <name type="scientific">Heterostelium pallidum (strain ATCC 26659 / Pp 5 / PN500)</name>
    <name type="common">Cellular slime mold</name>
    <name type="synonym">Polysphondylium pallidum</name>
    <dbReference type="NCBI Taxonomy" id="670386"/>
    <lineage>
        <taxon>Eukaryota</taxon>
        <taxon>Amoebozoa</taxon>
        <taxon>Evosea</taxon>
        <taxon>Eumycetozoa</taxon>
        <taxon>Dictyostelia</taxon>
        <taxon>Acytosteliales</taxon>
        <taxon>Acytosteliaceae</taxon>
        <taxon>Heterostelium</taxon>
    </lineage>
</organism>
<dbReference type="CDD" id="cd02440">
    <property type="entry name" value="AdoMet_MTases"/>
    <property type="match status" value="1"/>
</dbReference>
<keyword evidence="7" id="KW-1185">Reference proteome</keyword>
<evidence type="ECO:0000313" key="7">
    <source>
        <dbReference type="Proteomes" id="UP000001396"/>
    </source>
</evidence>
<gene>
    <name evidence="6" type="ORF">PPL_01226</name>
</gene>
<dbReference type="GO" id="GO:0008173">
    <property type="term" value="F:RNA methyltransferase activity"/>
    <property type="evidence" value="ECO:0007669"/>
    <property type="project" value="UniProtKB-ARBA"/>
</dbReference>
<dbReference type="GO" id="GO:0032259">
    <property type="term" value="P:methylation"/>
    <property type="evidence" value="ECO:0007669"/>
    <property type="project" value="UniProtKB-KW"/>
</dbReference>
<dbReference type="Gene3D" id="3.40.50.150">
    <property type="entry name" value="Vaccinia Virus protein VP39"/>
    <property type="match status" value="1"/>
</dbReference>
<evidence type="ECO:0000313" key="6">
    <source>
        <dbReference type="EMBL" id="EFA85993.1"/>
    </source>
</evidence>
<comment type="similarity">
    <text evidence="1 4">Belongs to the methyltransferase superfamily. METL family.</text>
</comment>
<dbReference type="PIRSF" id="PIRSF037755">
    <property type="entry name" value="Mettl2_prd"/>
    <property type="match status" value="1"/>
</dbReference>
<evidence type="ECO:0000256" key="3">
    <source>
        <dbReference type="ARBA" id="ARBA00022679"/>
    </source>
</evidence>
<keyword evidence="3 4" id="KW-0808">Transferase</keyword>
<dbReference type="EMBL" id="ADBJ01000004">
    <property type="protein sequence ID" value="EFA85993.1"/>
    <property type="molecule type" value="Genomic_DNA"/>
</dbReference>
<comment type="caution">
    <text evidence="6">The sequence shown here is derived from an EMBL/GenBank/DDBJ whole genome shotgun (WGS) entry which is preliminary data.</text>
</comment>
<dbReference type="EC" id="2.1.1.-" evidence="4"/>
<dbReference type="InterPro" id="IPR026113">
    <property type="entry name" value="METTL2/6/8-like"/>
</dbReference>
<dbReference type="InterPro" id="IPR013217">
    <property type="entry name" value="Methyltransf_12"/>
</dbReference>
<evidence type="ECO:0000259" key="5">
    <source>
        <dbReference type="Pfam" id="PF08242"/>
    </source>
</evidence>
<dbReference type="PANTHER" id="PTHR22809">
    <property type="entry name" value="METHYLTRANSFERASE-RELATED"/>
    <property type="match status" value="1"/>
</dbReference>
<dbReference type="GeneID" id="31356756"/>
<dbReference type="Pfam" id="PF08242">
    <property type="entry name" value="Methyltransf_12"/>
    <property type="match status" value="1"/>
</dbReference>
<dbReference type="InParanoid" id="D3AYG6"/>
<sequence length="296" mass="34571">MSSNNKDDLDISKLSIRDQNIVDGYNITDDALGYARLYGYIKKDQSDLISPHLIEKYEKNADQYWNKFYKKNNANFFKDRHWLVREFPEFLSKPDDGKEYLNCFEIGCGVGNTTLPLLELNDRLCFYSFDFSSHAVGLLAKEVENNQAYHNRCHSFVFSATEHSDKLPSYIPFGQCDLVVIIFVLSAMDPSSFDNVVDMCHRVLKPGGKVLIRDYAENDMAQSRFEKHASKLGENFHVRHDGTRAYYFSLELMEKLYTSNNRFRVDQNILVEKKVVNRKQKNQMDRIFIQSKFIKN</sequence>
<evidence type="ECO:0000256" key="2">
    <source>
        <dbReference type="ARBA" id="ARBA00022603"/>
    </source>
</evidence>
<comment type="function">
    <text evidence="4">S-adenosyl-L-methionine-dependent methyltransferase.</text>
</comment>
<dbReference type="RefSeq" id="XP_020438099.1">
    <property type="nucleotide sequence ID" value="XM_020572241.1"/>
</dbReference>
<dbReference type="InterPro" id="IPR029063">
    <property type="entry name" value="SAM-dependent_MTases_sf"/>
</dbReference>
<dbReference type="OMA" id="PAKYWDI"/>
<evidence type="ECO:0000256" key="4">
    <source>
        <dbReference type="PIRNR" id="PIRNR037755"/>
    </source>
</evidence>
<accession>D3AYG6</accession>
<feature type="domain" description="Methyltransferase type 12" evidence="5">
    <location>
        <begin position="105"/>
        <end position="209"/>
    </location>
</feature>
<dbReference type="Proteomes" id="UP000001396">
    <property type="component" value="Unassembled WGS sequence"/>
</dbReference>
<dbReference type="AlphaFoldDB" id="D3AYG6"/>
<name>D3AYG6_HETP5</name>
<reference evidence="6 7" key="1">
    <citation type="journal article" date="2011" name="Genome Res.">
        <title>Phylogeny-wide analysis of social amoeba genomes highlights ancient origins for complex intercellular communication.</title>
        <authorList>
            <person name="Heidel A.J."/>
            <person name="Lawal H.M."/>
            <person name="Felder M."/>
            <person name="Schilde C."/>
            <person name="Helps N.R."/>
            <person name="Tunggal B."/>
            <person name="Rivero F."/>
            <person name="John U."/>
            <person name="Schleicher M."/>
            <person name="Eichinger L."/>
            <person name="Platzer M."/>
            <person name="Noegel A.A."/>
            <person name="Schaap P."/>
            <person name="Gloeckner G."/>
        </authorList>
    </citation>
    <scope>NUCLEOTIDE SEQUENCE [LARGE SCALE GENOMIC DNA]</scope>
    <source>
        <strain evidence="7">ATCC 26659 / Pp 5 / PN500</strain>
    </source>
</reference>